<evidence type="ECO:0000313" key="2">
    <source>
        <dbReference type="Proteomes" id="UP001491310"/>
    </source>
</evidence>
<protein>
    <submittedName>
        <fullName evidence="1">Uncharacterized protein</fullName>
    </submittedName>
</protein>
<dbReference type="EMBL" id="JALJOT010000016">
    <property type="protein sequence ID" value="KAK9902177.1"/>
    <property type="molecule type" value="Genomic_DNA"/>
</dbReference>
<dbReference type="Proteomes" id="UP001491310">
    <property type="component" value="Unassembled WGS sequence"/>
</dbReference>
<sequence>MAMMKKGNFSYLHDHVNYLQIDGGLSIRIERITKDGPPMLPVVWCDSTLTAYMGEGYWRARIPSPGTLGSSRPHHERRPYIHSATAVYSGSTNGAYLPAQVMVAFAIPNNCQQNAKQDLVNHVVDSIHEIIGADSSYGYSAQTGTFTAGKSGAAAWTEEIFLAL</sequence>
<name>A0ABR2YCD2_9CHLO</name>
<comment type="caution">
    <text evidence="1">The sequence shown here is derived from an EMBL/GenBank/DDBJ whole genome shotgun (WGS) entry which is preliminary data.</text>
</comment>
<evidence type="ECO:0000313" key="1">
    <source>
        <dbReference type="EMBL" id="KAK9902177.1"/>
    </source>
</evidence>
<organism evidence="1 2">
    <name type="scientific">Coccomyxa subellipsoidea</name>
    <dbReference type="NCBI Taxonomy" id="248742"/>
    <lineage>
        <taxon>Eukaryota</taxon>
        <taxon>Viridiplantae</taxon>
        <taxon>Chlorophyta</taxon>
        <taxon>core chlorophytes</taxon>
        <taxon>Trebouxiophyceae</taxon>
        <taxon>Trebouxiophyceae incertae sedis</taxon>
        <taxon>Coccomyxaceae</taxon>
        <taxon>Coccomyxa</taxon>
    </lineage>
</organism>
<proteinExistence type="predicted"/>
<reference evidence="1 2" key="1">
    <citation type="journal article" date="2024" name="Nat. Commun.">
        <title>Phylogenomics reveals the evolutionary origins of lichenization in chlorophyte algae.</title>
        <authorList>
            <person name="Puginier C."/>
            <person name="Libourel C."/>
            <person name="Otte J."/>
            <person name="Skaloud P."/>
            <person name="Haon M."/>
            <person name="Grisel S."/>
            <person name="Petersen M."/>
            <person name="Berrin J.G."/>
            <person name="Delaux P.M."/>
            <person name="Dal Grande F."/>
            <person name="Keller J."/>
        </authorList>
    </citation>
    <scope>NUCLEOTIDE SEQUENCE [LARGE SCALE GENOMIC DNA]</scope>
    <source>
        <strain evidence="1 2">SAG 216-7</strain>
    </source>
</reference>
<gene>
    <name evidence="1" type="ORF">WJX75_006991</name>
</gene>
<accession>A0ABR2YCD2</accession>
<keyword evidence="2" id="KW-1185">Reference proteome</keyword>